<dbReference type="RefSeq" id="WP_307062225.1">
    <property type="nucleotide sequence ID" value="NZ_JAUSUH010000008.1"/>
</dbReference>
<feature type="compositionally biased region" description="Basic and acidic residues" evidence="9">
    <location>
        <begin position="489"/>
        <end position="515"/>
    </location>
</feature>
<feature type="transmembrane region" description="Helical" evidence="10">
    <location>
        <begin position="183"/>
        <end position="203"/>
    </location>
</feature>
<evidence type="ECO:0000259" key="11">
    <source>
        <dbReference type="PROSITE" id="PS50109"/>
    </source>
</evidence>
<dbReference type="PROSITE" id="PS50109">
    <property type="entry name" value="HIS_KIN"/>
    <property type="match status" value="1"/>
</dbReference>
<dbReference type="SMART" id="SM00388">
    <property type="entry name" value="HisKA"/>
    <property type="match status" value="1"/>
</dbReference>
<evidence type="ECO:0000256" key="6">
    <source>
        <dbReference type="ARBA" id="ARBA00022777"/>
    </source>
</evidence>
<sequence length="609" mass="65650">MILSRNRRSLGLLKIGLVVASVALFLATALVYVSQTRQQAFLTATIRSSGWVAYQAQLEFVKVQAEFAKLSIVPSVHGVHALMLRLEILRSRLPLLYDSDEGRVLSDVVDTRGPTQIFEVRLDQVIDDVARLDPEDGDAAAELRALSAELEPLGEALQTILMQSVAYNQEIFRRERALAQRPGAVPLVLLFISGACLAAVLILQSRRDRIRLGEIGEAQAALAAVEENLRAVIQAVPACVVVIDPDTDHVSFFNPSAATLVSPSLDDPAWPRFVKAVRGAAGEPDTRRWGALTMGYARGPGDIISLRGSVGSVLWERRQQQLIVLVDTSRVRNAELQVMQAAKLATLGEMATAIAHELNQPLAVIKMAVANARRLLDPLPGGEPVAAKLERISAQVDRAKRITDQVRRYGRMPTEHLLPFSLRHAVELAAGFVAEQFRAANIALSIETSAPAELLVFGEQTMFEQVIVNVLINARDAFEAQDGEAQDGEAPRDDTDHQSDAGSRESGVGDREGGAGDRAVRVSIGLEEGRAVVLVQDNAGGVPPEMLERLFEPFATTKSTEKGTGLGLSLARSVIRDMNGTIVVENRGGGACFAITLPTTQASATQDAA</sequence>
<keyword evidence="8" id="KW-0902">Two-component regulatory system</keyword>
<dbReference type="InterPro" id="IPR003661">
    <property type="entry name" value="HisK_dim/P_dom"/>
</dbReference>
<dbReference type="PRINTS" id="PR00344">
    <property type="entry name" value="BCTRLSENSOR"/>
</dbReference>
<name>A0ABU0DKK0_9HYPH</name>
<evidence type="ECO:0000256" key="5">
    <source>
        <dbReference type="ARBA" id="ARBA00022741"/>
    </source>
</evidence>
<dbReference type="InterPro" id="IPR036890">
    <property type="entry name" value="HATPase_C_sf"/>
</dbReference>
<feature type="domain" description="Histidine kinase" evidence="11">
    <location>
        <begin position="353"/>
        <end position="601"/>
    </location>
</feature>
<keyword evidence="5" id="KW-0547">Nucleotide-binding</keyword>
<evidence type="ECO:0000256" key="10">
    <source>
        <dbReference type="SAM" id="Phobius"/>
    </source>
</evidence>
<dbReference type="Pfam" id="PF02518">
    <property type="entry name" value="HATPase_c"/>
    <property type="match status" value="1"/>
</dbReference>
<dbReference type="InterPro" id="IPR005467">
    <property type="entry name" value="His_kinase_dom"/>
</dbReference>
<dbReference type="Gene3D" id="3.30.565.10">
    <property type="entry name" value="Histidine kinase-like ATPase, C-terminal domain"/>
    <property type="match status" value="1"/>
</dbReference>
<dbReference type="Proteomes" id="UP001238467">
    <property type="component" value="Unassembled WGS sequence"/>
</dbReference>
<evidence type="ECO:0000256" key="3">
    <source>
        <dbReference type="ARBA" id="ARBA00022553"/>
    </source>
</evidence>
<evidence type="ECO:0000256" key="7">
    <source>
        <dbReference type="ARBA" id="ARBA00022840"/>
    </source>
</evidence>
<evidence type="ECO:0000256" key="4">
    <source>
        <dbReference type="ARBA" id="ARBA00022679"/>
    </source>
</evidence>
<proteinExistence type="predicted"/>
<accession>A0ABU0DKK0</accession>
<feature type="transmembrane region" description="Helical" evidence="10">
    <location>
        <begin position="12"/>
        <end position="33"/>
    </location>
</feature>
<keyword evidence="13" id="KW-1185">Reference proteome</keyword>
<dbReference type="SUPFAM" id="SSF55874">
    <property type="entry name" value="ATPase domain of HSP90 chaperone/DNA topoisomerase II/histidine kinase"/>
    <property type="match status" value="1"/>
</dbReference>
<dbReference type="PANTHER" id="PTHR43065">
    <property type="entry name" value="SENSOR HISTIDINE KINASE"/>
    <property type="match status" value="1"/>
</dbReference>
<organism evidence="12 13">
    <name type="scientific">Ancylobacter vacuolatus</name>
    <dbReference type="NCBI Taxonomy" id="223389"/>
    <lineage>
        <taxon>Bacteria</taxon>
        <taxon>Pseudomonadati</taxon>
        <taxon>Pseudomonadota</taxon>
        <taxon>Alphaproteobacteria</taxon>
        <taxon>Hyphomicrobiales</taxon>
        <taxon>Xanthobacteraceae</taxon>
        <taxon>Ancylobacter</taxon>
    </lineage>
</organism>
<evidence type="ECO:0000256" key="9">
    <source>
        <dbReference type="SAM" id="MobiDB-lite"/>
    </source>
</evidence>
<dbReference type="EC" id="2.7.13.3" evidence="2"/>
<dbReference type="SUPFAM" id="SSF47384">
    <property type="entry name" value="Homodimeric domain of signal transducing histidine kinase"/>
    <property type="match status" value="1"/>
</dbReference>
<evidence type="ECO:0000256" key="8">
    <source>
        <dbReference type="ARBA" id="ARBA00023012"/>
    </source>
</evidence>
<dbReference type="SMART" id="SM00387">
    <property type="entry name" value="HATPase_c"/>
    <property type="match status" value="1"/>
</dbReference>
<dbReference type="Gene3D" id="1.10.287.130">
    <property type="match status" value="1"/>
</dbReference>
<keyword evidence="10" id="KW-1133">Transmembrane helix</keyword>
<evidence type="ECO:0000256" key="2">
    <source>
        <dbReference type="ARBA" id="ARBA00012438"/>
    </source>
</evidence>
<keyword evidence="7" id="KW-0067">ATP-binding</keyword>
<protein>
    <recommendedName>
        <fullName evidence="2">histidine kinase</fullName>
        <ecNumber evidence="2">2.7.13.3</ecNumber>
    </recommendedName>
</protein>
<dbReference type="Pfam" id="PF00512">
    <property type="entry name" value="HisKA"/>
    <property type="match status" value="1"/>
</dbReference>
<keyword evidence="10" id="KW-0472">Membrane</keyword>
<comment type="caution">
    <text evidence="12">The sequence shown here is derived from an EMBL/GenBank/DDBJ whole genome shotgun (WGS) entry which is preliminary data.</text>
</comment>
<dbReference type="GO" id="GO:0016301">
    <property type="term" value="F:kinase activity"/>
    <property type="evidence" value="ECO:0007669"/>
    <property type="project" value="UniProtKB-KW"/>
</dbReference>
<dbReference type="InterPro" id="IPR004358">
    <property type="entry name" value="Sig_transdc_His_kin-like_C"/>
</dbReference>
<reference evidence="12 13" key="1">
    <citation type="submission" date="2023-07" db="EMBL/GenBank/DDBJ databases">
        <title>Genomic Encyclopedia of Type Strains, Phase IV (KMG-IV): sequencing the most valuable type-strain genomes for metagenomic binning, comparative biology and taxonomic classification.</title>
        <authorList>
            <person name="Goeker M."/>
        </authorList>
    </citation>
    <scope>NUCLEOTIDE SEQUENCE [LARGE SCALE GENOMIC DNA]</scope>
    <source>
        <strain evidence="12 13">DSM 1277</strain>
    </source>
</reference>
<dbReference type="CDD" id="cd00082">
    <property type="entry name" value="HisKA"/>
    <property type="match status" value="1"/>
</dbReference>
<evidence type="ECO:0000313" key="13">
    <source>
        <dbReference type="Proteomes" id="UP001238467"/>
    </source>
</evidence>
<dbReference type="EMBL" id="JAUSUH010000008">
    <property type="protein sequence ID" value="MDQ0348962.1"/>
    <property type="molecule type" value="Genomic_DNA"/>
</dbReference>
<dbReference type="PANTHER" id="PTHR43065:SF46">
    <property type="entry name" value="C4-DICARBOXYLATE TRANSPORT SENSOR PROTEIN DCTB"/>
    <property type="match status" value="1"/>
</dbReference>
<dbReference type="InterPro" id="IPR003594">
    <property type="entry name" value="HATPase_dom"/>
</dbReference>
<gene>
    <name evidence="12" type="ORF">J2S76_003396</name>
</gene>
<keyword evidence="3" id="KW-0597">Phosphoprotein</keyword>
<keyword evidence="10" id="KW-0812">Transmembrane</keyword>
<keyword evidence="6 12" id="KW-0418">Kinase</keyword>
<evidence type="ECO:0000256" key="1">
    <source>
        <dbReference type="ARBA" id="ARBA00000085"/>
    </source>
</evidence>
<dbReference type="InterPro" id="IPR036097">
    <property type="entry name" value="HisK_dim/P_sf"/>
</dbReference>
<keyword evidence="4" id="KW-0808">Transferase</keyword>
<comment type="catalytic activity">
    <reaction evidence="1">
        <text>ATP + protein L-histidine = ADP + protein N-phospho-L-histidine.</text>
        <dbReference type="EC" id="2.7.13.3"/>
    </reaction>
</comment>
<evidence type="ECO:0000313" key="12">
    <source>
        <dbReference type="EMBL" id="MDQ0348962.1"/>
    </source>
</evidence>
<feature type="region of interest" description="Disordered" evidence="9">
    <location>
        <begin position="481"/>
        <end position="515"/>
    </location>
</feature>